<feature type="region of interest" description="Disordered" evidence="12">
    <location>
        <begin position="343"/>
        <end position="461"/>
    </location>
</feature>
<dbReference type="InterPro" id="IPR006603">
    <property type="entry name" value="PQ-loop_rpt"/>
</dbReference>
<dbReference type="Proteomes" id="UP000188320">
    <property type="component" value="Unassembled WGS sequence"/>
</dbReference>
<evidence type="ECO:0000256" key="7">
    <source>
        <dbReference type="ARBA" id="ARBA00047418"/>
    </source>
</evidence>
<evidence type="ECO:0000256" key="6">
    <source>
        <dbReference type="ARBA" id="ARBA00025783"/>
    </source>
</evidence>
<keyword evidence="3 13" id="KW-0812">Transmembrane</keyword>
<dbReference type="EMBL" id="LSSK01001639">
    <property type="protein sequence ID" value="OMH79195.1"/>
    <property type="molecule type" value="Genomic_DNA"/>
</dbReference>
<evidence type="ECO:0000256" key="13">
    <source>
        <dbReference type="SAM" id="Phobius"/>
    </source>
</evidence>
<dbReference type="GO" id="GO:0071164">
    <property type="term" value="F:RNA cap trimethylguanosine synthase activity"/>
    <property type="evidence" value="ECO:0007669"/>
    <property type="project" value="TreeGrafter"/>
</dbReference>
<evidence type="ECO:0000256" key="2">
    <source>
        <dbReference type="ARBA" id="ARBA00018517"/>
    </source>
</evidence>
<comment type="catalytic activity">
    <reaction evidence="10">
        <text>a 5'-end (N(7)-methyl 5'-triphosphoguanosine)-ribonucleoside in snRNA + S-adenosyl-L-methionine = a 5'-end (N(2),N(7)-dimethyl 5'-triphosphoguanosine)-ribonucleoside in snRNA + S-adenosyl-L-homocysteine + H(+)</text>
        <dbReference type="Rhea" id="RHEA:78471"/>
        <dbReference type="Rhea" id="RHEA-COMP:19085"/>
        <dbReference type="Rhea" id="RHEA-COMP:19087"/>
        <dbReference type="ChEBI" id="CHEBI:15378"/>
        <dbReference type="ChEBI" id="CHEBI:57856"/>
        <dbReference type="ChEBI" id="CHEBI:59789"/>
        <dbReference type="ChEBI" id="CHEBI:156461"/>
        <dbReference type="ChEBI" id="CHEBI:172880"/>
    </reaction>
    <physiologicalReaction direction="left-to-right" evidence="10">
        <dbReference type="Rhea" id="RHEA:78472"/>
    </physiologicalReaction>
</comment>
<evidence type="ECO:0000313" key="14">
    <source>
        <dbReference type="EMBL" id="OMH79195.1"/>
    </source>
</evidence>
<evidence type="ECO:0000313" key="15">
    <source>
        <dbReference type="Proteomes" id="UP000188320"/>
    </source>
</evidence>
<dbReference type="Pfam" id="PF04193">
    <property type="entry name" value="PQ-loop"/>
    <property type="match status" value="1"/>
</dbReference>
<gene>
    <name evidence="14" type="ORF">AX774_g7403</name>
</gene>
<comment type="subcellular location">
    <subcellularLocation>
        <location evidence="1">Membrane</location>
        <topology evidence="1">Multi-pass membrane protein</topology>
    </subcellularLocation>
</comment>
<dbReference type="PANTHER" id="PTHR14741:SF32">
    <property type="entry name" value="TRIMETHYLGUANOSINE SYNTHASE"/>
    <property type="match status" value="1"/>
</dbReference>
<evidence type="ECO:0000256" key="11">
    <source>
        <dbReference type="ARBA" id="ARBA00049790"/>
    </source>
</evidence>
<comment type="caution">
    <text evidence="14">The sequence shown here is derived from an EMBL/GenBank/DDBJ whole genome shotgun (WGS) entry which is preliminary data.</text>
</comment>
<evidence type="ECO:0000256" key="9">
    <source>
        <dbReference type="ARBA" id="ARBA00048763"/>
    </source>
</evidence>
<evidence type="ECO:0000256" key="3">
    <source>
        <dbReference type="ARBA" id="ARBA00022692"/>
    </source>
</evidence>
<dbReference type="CDD" id="cd02440">
    <property type="entry name" value="AdoMet_MTases"/>
    <property type="match status" value="1"/>
</dbReference>
<reference evidence="15" key="1">
    <citation type="submission" date="2017-01" db="EMBL/GenBank/DDBJ databases">
        <authorList>
            <person name="Wang Y."/>
            <person name="White M."/>
            <person name="Kvist S."/>
            <person name="Moncalvo J.-M."/>
        </authorList>
    </citation>
    <scope>NUCLEOTIDE SEQUENCE [LARGE SCALE GENOMIC DNA]</scope>
    <source>
        <strain evidence="15">COL-18-3</strain>
    </source>
</reference>
<evidence type="ECO:0000256" key="10">
    <source>
        <dbReference type="ARBA" id="ARBA00049075"/>
    </source>
</evidence>
<dbReference type="InterPro" id="IPR019012">
    <property type="entry name" value="RNA_cap_Gua-N2-MeTrfase"/>
</dbReference>
<sequence>MIRALLLQLIGENCTIVLYDQLDIFNRPCIVHFLLKGLGLGLVLGGCIVKVPQIHKIVAAQSGYGISQTAVVLDAVSNVIVYMYNRLQNNPFTTYGEALFIFIQNMVILYLIGYYGSGKHAVSVFSNSSSGVGGGVARGNFASDDGYFLLPIFSSSSTKNNKLKFKQMNAPAGASSRAEYSVKGSSASFGGVFGRISRLLQSPVLAPIALYTGPYVTNIGSGGSTVEPGTRVEAGMNANANANANANINIGQGTGGDVSVDMDTGAISDSSKESSGLALVLFGFMYKFLAIPIMITSKTLQIHSNYVLKTTGQGQPNRGISLFLSHETPEDQTDSTELHQLPVLGTKRKQDSESTVASTHKEATDLSSGTLATNSGLQGETGVADPATVNYMDTLVSTPGQREHVDSLTPTPGSSRRKRKKLRRLSGIPNQDNTKNDGLNTPTKEGQATQELSGTSDSVNATTDAIGDAVLEDTNAIADGDVHASDDALLQHEKDSNLVEDQVEGDGYEDQNEDISMDDTVYNQLYETYHAEKAKDLDPSLRKYWRQRYTLFSKYDDGILLDPQSWYSVTPECIAQHIAEKASGCASQDQGLDKMGCQEREQIAIDAFCGAGGNTIQFAKYFKRVVAIDIDPLKIQMAKYNAQIYDVHEKIDFICGDFVSLLSEFASNTNKSGGGGGGGGVLRKLINDFGDNTGCTGKEQEIVVFMSPPWGGIDYQETCSYTLETVDLPPPPSPSPSSSSPSLSLLSSLGTYVAGSSRDYSVDGKELFDLVENSFEKVKIIYFLPRNSDTAQVGFPSFLLTLIIYSFMFLFPPPCGINTNINR</sequence>
<evidence type="ECO:0000256" key="8">
    <source>
        <dbReference type="ARBA" id="ARBA00048740"/>
    </source>
</evidence>
<feature type="transmembrane region" description="Helical" evidence="13">
    <location>
        <begin position="793"/>
        <end position="811"/>
    </location>
</feature>
<evidence type="ECO:0000256" key="5">
    <source>
        <dbReference type="ARBA" id="ARBA00023136"/>
    </source>
</evidence>
<evidence type="ECO:0000256" key="4">
    <source>
        <dbReference type="ARBA" id="ARBA00022989"/>
    </source>
</evidence>
<dbReference type="GO" id="GO:0005634">
    <property type="term" value="C:nucleus"/>
    <property type="evidence" value="ECO:0007669"/>
    <property type="project" value="TreeGrafter"/>
</dbReference>
<feature type="transmembrane region" description="Helical" evidence="13">
    <location>
        <begin position="30"/>
        <end position="51"/>
    </location>
</feature>
<proteinExistence type="inferred from homology"/>
<keyword evidence="4 13" id="KW-1133">Transmembrane helix</keyword>
<comment type="catalytic activity">
    <reaction evidence="8">
        <text>a 5'-end (N(7)-methyl 5'-triphosphoguanosine)-ribonucleoside in snoRNA + S-adenosyl-L-methionine = a 5'-end (N(2),N(7)-dimethyl 5'-triphosphoguanosine)-ribonucleoside in snoRNA + S-adenosyl-L-homocysteine + H(+)</text>
        <dbReference type="Rhea" id="RHEA:78475"/>
        <dbReference type="Rhea" id="RHEA-COMP:19086"/>
        <dbReference type="Rhea" id="RHEA-COMP:19088"/>
        <dbReference type="ChEBI" id="CHEBI:15378"/>
        <dbReference type="ChEBI" id="CHEBI:57856"/>
        <dbReference type="ChEBI" id="CHEBI:59789"/>
        <dbReference type="ChEBI" id="CHEBI:156461"/>
        <dbReference type="ChEBI" id="CHEBI:172880"/>
    </reaction>
    <physiologicalReaction direction="left-to-right" evidence="8">
        <dbReference type="Rhea" id="RHEA:78476"/>
    </physiologicalReaction>
</comment>
<feature type="transmembrane region" description="Helical" evidence="13">
    <location>
        <begin position="63"/>
        <end position="84"/>
    </location>
</feature>
<dbReference type="PANTHER" id="PTHR14741">
    <property type="entry name" value="S-ADENOSYLMETHIONINE-DEPENDENT METHYLTRANSFERASE RELATED"/>
    <property type="match status" value="1"/>
</dbReference>
<dbReference type="InterPro" id="IPR029063">
    <property type="entry name" value="SAM-dependent_MTases_sf"/>
</dbReference>
<protein>
    <recommendedName>
        <fullName evidence="2">Trimethylguanosine synthase</fullName>
    </recommendedName>
    <alternativeName>
        <fullName evidence="11">Cap-specific guanine-N(2) methyltransferase</fullName>
    </alternativeName>
</protein>
<accession>A0A1R1PDX3</accession>
<keyword evidence="5 13" id="KW-0472">Membrane</keyword>
<evidence type="ECO:0000256" key="12">
    <source>
        <dbReference type="SAM" id="MobiDB-lite"/>
    </source>
</evidence>
<name>A0A1R1PDX3_ZANCU</name>
<dbReference type="Gene3D" id="1.20.1280.290">
    <property type="match status" value="1"/>
</dbReference>
<dbReference type="OrthoDB" id="194443at2759"/>
<dbReference type="Pfam" id="PF09445">
    <property type="entry name" value="Methyltransf_15"/>
    <property type="match status" value="1"/>
</dbReference>
<feature type="compositionally biased region" description="Polar residues" evidence="12">
    <location>
        <begin position="428"/>
        <end position="461"/>
    </location>
</feature>
<feature type="transmembrane region" description="Helical" evidence="13">
    <location>
        <begin position="96"/>
        <end position="116"/>
    </location>
</feature>
<dbReference type="GO" id="GO:0016020">
    <property type="term" value="C:membrane"/>
    <property type="evidence" value="ECO:0007669"/>
    <property type="project" value="UniProtKB-SubCell"/>
</dbReference>
<feature type="transmembrane region" description="Helical" evidence="13">
    <location>
        <begin position="277"/>
        <end position="295"/>
    </location>
</feature>
<organism evidence="14 15">
    <name type="scientific">Zancudomyces culisetae</name>
    <name type="common">Gut fungus</name>
    <name type="synonym">Smittium culisetae</name>
    <dbReference type="NCBI Taxonomy" id="1213189"/>
    <lineage>
        <taxon>Eukaryota</taxon>
        <taxon>Fungi</taxon>
        <taxon>Fungi incertae sedis</taxon>
        <taxon>Zoopagomycota</taxon>
        <taxon>Kickxellomycotina</taxon>
        <taxon>Harpellomycetes</taxon>
        <taxon>Harpellales</taxon>
        <taxon>Legeriomycetaceae</taxon>
        <taxon>Zancudomyces</taxon>
    </lineage>
</organism>
<dbReference type="Gene3D" id="3.40.50.150">
    <property type="entry name" value="Vaccinia Virus protein VP39"/>
    <property type="match status" value="1"/>
</dbReference>
<dbReference type="SUPFAM" id="SSF53335">
    <property type="entry name" value="S-adenosyl-L-methionine-dependent methyltransferases"/>
    <property type="match status" value="1"/>
</dbReference>
<dbReference type="AlphaFoldDB" id="A0A1R1PDX3"/>
<feature type="compositionally biased region" description="Basic residues" evidence="12">
    <location>
        <begin position="415"/>
        <end position="424"/>
    </location>
</feature>
<comment type="catalytic activity">
    <reaction evidence="7">
        <text>a 5'-end (N(2),N(7)-dimethyl 5'-triphosphoguanosine)-ribonucleoside in snoRNA + S-adenosyl-L-methionine = a 5'-end (N(2),N(2),N(7)-trimethyl 5'-triphosphoguanosine)-ribonucleoside in snoRNA + S-adenosyl-L-homocysteine + H(+)</text>
        <dbReference type="Rhea" id="RHEA:78507"/>
        <dbReference type="Rhea" id="RHEA-COMP:19088"/>
        <dbReference type="Rhea" id="RHEA-COMP:19090"/>
        <dbReference type="ChEBI" id="CHEBI:15378"/>
        <dbReference type="ChEBI" id="CHEBI:57856"/>
        <dbReference type="ChEBI" id="CHEBI:59789"/>
        <dbReference type="ChEBI" id="CHEBI:167623"/>
        <dbReference type="ChEBI" id="CHEBI:172880"/>
    </reaction>
    <physiologicalReaction direction="left-to-right" evidence="7">
        <dbReference type="Rhea" id="RHEA:78508"/>
    </physiologicalReaction>
</comment>
<comment type="similarity">
    <text evidence="6">Belongs to the methyltransferase superfamily. Trimethylguanosine synthase family.</text>
</comment>
<comment type="catalytic activity">
    <reaction evidence="9">
        <text>a 5'-end (N(2),N(7)-dimethyl 5'-triphosphoguanosine)-ribonucleoside in snRNA + S-adenosyl-L-methionine = a 5'-end (N(2),N(2),N(7)-trimethyl 5'-triphosphoguanosine)-ribonucleoside in snRNA + S-adenosyl-L-homocysteine + H(+)</text>
        <dbReference type="Rhea" id="RHEA:78479"/>
        <dbReference type="Rhea" id="RHEA-COMP:19087"/>
        <dbReference type="Rhea" id="RHEA-COMP:19089"/>
        <dbReference type="ChEBI" id="CHEBI:15378"/>
        <dbReference type="ChEBI" id="CHEBI:57856"/>
        <dbReference type="ChEBI" id="CHEBI:59789"/>
        <dbReference type="ChEBI" id="CHEBI:167623"/>
        <dbReference type="ChEBI" id="CHEBI:172880"/>
    </reaction>
    <physiologicalReaction direction="left-to-right" evidence="9">
        <dbReference type="Rhea" id="RHEA:78480"/>
    </physiologicalReaction>
</comment>
<keyword evidence="15" id="KW-1185">Reference proteome</keyword>
<evidence type="ECO:0000256" key="1">
    <source>
        <dbReference type="ARBA" id="ARBA00004141"/>
    </source>
</evidence>
<feature type="compositionally biased region" description="Polar residues" evidence="12">
    <location>
        <begin position="365"/>
        <end position="378"/>
    </location>
</feature>